<dbReference type="Pfam" id="PF00672">
    <property type="entry name" value="HAMP"/>
    <property type="match status" value="1"/>
</dbReference>
<dbReference type="STRING" id="156994.SAMN04488028_10414"/>
<protein>
    <submittedName>
        <fullName evidence="8">HAMP domain-containing protein</fullName>
    </submittedName>
</protein>
<dbReference type="SUPFAM" id="SSF58104">
    <property type="entry name" value="Methyl-accepting chemotaxis protein (MCP) signaling domain"/>
    <property type="match status" value="1"/>
</dbReference>
<evidence type="ECO:0000313" key="9">
    <source>
        <dbReference type="Proteomes" id="UP000184474"/>
    </source>
</evidence>
<dbReference type="CDD" id="cd06225">
    <property type="entry name" value="HAMP"/>
    <property type="match status" value="2"/>
</dbReference>
<accession>A0A1M6R2A0</accession>
<feature type="domain" description="Methyl-accepting transducer" evidence="6">
    <location>
        <begin position="429"/>
        <end position="686"/>
    </location>
</feature>
<keyword evidence="5" id="KW-1133">Transmembrane helix</keyword>
<dbReference type="PANTHER" id="PTHR32089:SF112">
    <property type="entry name" value="LYSOZYME-LIKE PROTEIN-RELATED"/>
    <property type="match status" value="1"/>
</dbReference>
<dbReference type="GO" id="GO:0016020">
    <property type="term" value="C:membrane"/>
    <property type="evidence" value="ECO:0007669"/>
    <property type="project" value="InterPro"/>
</dbReference>
<dbReference type="EMBL" id="FRAA01000004">
    <property type="protein sequence ID" value="SHK26553.1"/>
    <property type="molecule type" value="Genomic_DNA"/>
</dbReference>
<evidence type="ECO:0000256" key="1">
    <source>
        <dbReference type="ARBA" id="ARBA00023224"/>
    </source>
</evidence>
<dbReference type="Proteomes" id="UP000184474">
    <property type="component" value="Unassembled WGS sequence"/>
</dbReference>
<evidence type="ECO:0000256" key="3">
    <source>
        <dbReference type="PROSITE-ProRule" id="PRU00284"/>
    </source>
</evidence>
<organism evidence="8 9">
    <name type="scientific">Reichenbachiella agariperforans</name>
    <dbReference type="NCBI Taxonomy" id="156994"/>
    <lineage>
        <taxon>Bacteria</taxon>
        <taxon>Pseudomonadati</taxon>
        <taxon>Bacteroidota</taxon>
        <taxon>Cytophagia</taxon>
        <taxon>Cytophagales</taxon>
        <taxon>Reichenbachiellaceae</taxon>
        <taxon>Reichenbachiella</taxon>
    </lineage>
</organism>
<gene>
    <name evidence="8" type="ORF">SAMN04488028_10414</name>
</gene>
<evidence type="ECO:0000259" key="6">
    <source>
        <dbReference type="PROSITE" id="PS50111"/>
    </source>
</evidence>
<dbReference type="PROSITE" id="PS50885">
    <property type="entry name" value="HAMP"/>
    <property type="match status" value="2"/>
</dbReference>
<dbReference type="Gene3D" id="6.10.340.10">
    <property type="match status" value="1"/>
</dbReference>
<feature type="transmembrane region" description="Helical" evidence="5">
    <location>
        <begin position="21"/>
        <end position="39"/>
    </location>
</feature>
<dbReference type="RefSeq" id="WP_073122595.1">
    <property type="nucleotide sequence ID" value="NZ_FRAA01000004.1"/>
</dbReference>
<feature type="domain" description="HAMP" evidence="7">
    <location>
        <begin position="358"/>
        <end position="410"/>
    </location>
</feature>
<dbReference type="GO" id="GO:0007165">
    <property type="term" value="P:signal transduction"/>
    <property type="evidence" value="ECO:0007669"/>
    <property type="project" value="UniProtKB-KW"/>
</dbReference>
<dbReference type="PROSITE" id="PS50111">
    <property type="entry name" value="CHEMOTAXIS_TRANSDUC_2"/>
    <property type="match status" value="1"/>
</dbReference>
<comment type="similarity">
    <text evidence="2">Belongs to the methyl-accepting chemotaxis (MCP) protein family.</text>
</comment>
<name>A0A1M6R2A0_REIAG</name>
<keyword evidence="1 3" id="KW-0807">Transducer</keyword>
<dbReference type="Gene3D" id="1.10.287.950">
    <property type="entry name" value="Methyl-accepting chemotaxis protein"/>
    <property type="match status" value="1"/>
</dbReference>
<feature type="transmembrane region" description="Helical" evidence="5">
    <location>
        <begin position="203"/>
        <end position="225"/>
    </location>
</feature>
<reference evidence="9" key="1">
    <citation type="submission" date="2016-11" db="EMBL/GenBank/DDBJ databases">
        <authorList>
            <person name="Varghese N."/>
            <person name="Submissions S."/>
        </authorList>
    </citation>
    <scope>NUCLEOTIDE SEQUENCE [LARGE SCALE GENOMIC DNA]</scope>
    <source>
        <strain evidence="9">DSM 26134</strain>
    </source>
</reference>
<dbReference type="Gene3D" id="1.20.120.1530">
    <property type="match status" value="1"/>
</dbReference>
<keyword evidence="4" id="KW-0175">Coiled coil</keyword>
<evidence type="ECO:0000259" key="7">
    <source>
        <dbReference type="PROSITE" id="PS50885"/>
    </source>
</evidence>
<evidence type="ECO:0000256" key="4">
    <source>
        <dbReference type="SAM" id="Coils"/>
    </source>
</evidence>
<proteinExistence type="inferred from homology"/>
<dbReference type="Pfam" id="PF18947">
    <property type="entry name" value="HAMP_2"/>
    <property type="match status" value="1"/>
</dbReference>
<feature type="domain" description="HAMP" evidence="7">
    <location>
        <begin position="227"/>
        <end position="279"/>
    </location>
</feature>
<keyword evidence="9" id="KW-1185">Reference proteome</keyword>
<dbReference type="Pfam" id="PF00015">
    <property type="entry name" value="MCPsignal"/>
    <property type="match status" value="1"/>
</dbReference>
<dbReference type="SUPFAM" id="SSF158472">
    <property type="entry name" value="HAMP domain-like"/>
    <property type="match status" value="1"/>
</dbReference>
<feature type="coiled-coil region" evidence="4">
    <location>
        <begin position="570"/>
        <end position="597"/>
    </location>
</feature>
<sequence length="716" mass="77852">MNKVKDFFSNINVTIGKKIRTSFLILILVILFNVLYTSLTLNTSIGVLNTISNDVNPTLTVLRDFNRLITDSKTYSTNWVYISTYKKDKEKLAEIHSTIYPAQKEKILSMVDQLALEEEREEIRSIVDAFELILADQTTVMESLQSGMDYEDPMTVFICEDLIESNIVPQSDDLIDRLNATIAVKNQHSDELKETMQESFSSLTINIIVLGVLAAVFAFIISNWLSRNITLPIKSLQDKISQIQLGKIPESIHVKNRDEIGSMSEGINSLIEGFTSSSEFASQIGRGNLNANFTALSSEDVLGNALLSMRNNLTRVIEETNDVVKLAGQEGQLDSRINVEDKDGAWKDLAQAVNDLLQSFATPIMEVKRIVSAMAEGDLRARYEGQGKGEIKQLMDSLERALVNLSTLISNIVSNANIVDESSVEMLNASVEMNANTDEIASAIAQMSSGAQNQVVKVDETSTLVEGILSSSVQMGAKAESINDAAKAGVLKSERGRAMIENIGSAMGEIDTYAKETYTSINVLTQRSAEISRVLGVITDIASQTNLLALNAAIEAAQAGDAGRGFAVVAEEIRKLAEDSRNSAQEIEKLVEDVQKDTQQASKVMETMNKSVSTGSSATTEASVAFQDIAESTNQSLALSEDIVNATKAQGQDISQVVSITESVVVIAEQTAAGTEEIASSATELSSGMNNYSEKSERLTKVAASLKEFASQFTLR</sequence>
<dbReference type="SMART" id="SM00283">
    <property type="entry name" value="MA"/>
    <property type="match status" value="1"/>
</dbReference>
<evidence type="ECO:0000256" key="2">
    <source>
        <dbReference type="ARBA" id="ARBA00029447"/>
    </source>
</evidence>
<dbReference type="AlphaFoldDB" id="A0A1M6R2A0"/>
<dbReference type="PANTHER" id="PTHR32089">
    <property type="entry name" value="METHYL-ACCEPTING CHEMOTAXIS PROTEIN MCPB"/>
    <property type="match status" value="1"/>
</dbReference>
<evidence type="ECO:0000256" key="5">
    <source>
        <dbReference type="SAM" id="Phobius"/>
    </source>
</evidence>
<keyword evidence="5" id="KW-0812">Transmembrane</keyword>
<dbReference type="InterPro" id="IPR004089">
    <property type="entry name" value="MCPsignal_dom"/>
</dbReference>
<dbReference type="CDD" id="cd11386">
    <property type="entry name" value="MCP_signal"/>
    <property type="match status" value="1"/>
</dbReference>
<evidence type="ECO:0000313" key="8">
    <source>
        <dbReference type="EMBL" id="SHK26553.1"/>
    </source>
</evidence>
<dbReference type="InterPro" id="IPR003660">
    <property type="entry name" value="HAMP_dom"/>
</dbReference>
<keyword evidence="5" id="KW-0472">Membrane</keyword>
<dbReference type="SMART" id="SM00304">
    <property type="entry name" value="HAMP"/>
    <property type="match status" value="2"/>
</dbReference>